<sequence>MEGETVTDPYQTTMGGEYYGDDEMVWGSMIPPTDEDPFAELKMEIKKLRARFGVVPDAIRKMVKRWTDEMQNEEMKNVNRICKEIKIRMETLQNSEPEQIGESTSYMADINTMAPDVLQNHTRRVLKRFACFLEDKSPCFSLVDRVGIMTELFANKTCFDPNAPFEPEQTPRTQKSRDLTTLQPDVMRELPRSCVRIVADTRIRTREGSAPFQARMEAKNTICGVPQMAPSRNLRGRRSKSSLKAMGLLKQDLLKGATSKDVACAVDEMAAELSRRDVTNLDTNFLADLPFEKRRRAFAKSLRSVKLAVKKVIIDADAVENRTMWCDFDNIPAHLLCVMTPKDLKKCGLCNDRPYKYQDPRWTVHTISKFCQSDCTDRRLLHNLTEIAIRAIMDPTYNTFAFDDDIVDNMTCITYRFSPDIVRPMIGNGWWQCEKKRIWKKFVASGIAERMDCDLVNKWLHAISEEEVNNVTCNMDTGDYNTYPNDPHPYNTKPDVVFIYNNTETTTTGDQSDFVGRGKREVEEIYNDDTDKYDKDEFMRKMQGLRLKCTPEDSLGDLLDDDPLDHLEELEERLVTPENRQRIAEKITNYTLHNNISEIVDLDIAKAGSIVCESPNIIELFLNDATGKRNIAKAYKSLMKKINRYFHKICHDLNECNKYTICKESLRPVRQELIRTRQRQRREMTCDSMMPIGDSIATTNSTSSNATDAEKGKRRKRETENIITFDDVELDSDEIKTAYTVAEIESITDLIPQLTSESLTSMFESLGAPCGYSDEQLGAFNESVTLALDRFVGEGVDVDLAIFGSLLQGLDPMGVKEQYMSEAQGTDMYFPYGQCPWPESRQDMAVVVHNLYTEATGGSLDSVDLTAMGTLVCVLDTSTIDPVEI</sequence>
<dbReference type="AlphaFoldDB" id="A0A8J1XXG6"/>
<dbReference type="EMBL" id="CAIIXF020000009">
    <property type="protein sequence ID" value="CAH1794873.1"/>
    <property type="molecule type" value="Genomic_DNA"/>
</dbReference>
<evidence type="ECO:0000256" key="1">
    <source>
        <dbReference type="SAM" id="MobiDB-lite"/>
    </source>
</evidence>
<feature type="compositionally biased region" description="Low complexity" evidence="1">
    <location>
        <begin position="696"/>
        <end position="707"/>
    </location>
</feature>
<reference evidence="2" key="1">
    <citation type="submission" date="2022-03" db="EMBL/GenBank/DDBJ databases">
        <authorList>
            <person name="Martin C."/>
        </authorList>
    </citation>
    <scope>NUCLEOTIDE SEQUENCE</scope>
</reference>
<name>A0A8J1XXG6_OWEFU</name>
<protein>
    <submittedName>
        <fullName evidence="2">Uncharacterized protein</fullName>
    </submittedName>
</protein>
<feature type="region of interest" description="Disordered" evidence="1">
    <location>
        <begin position="696"/>
        <end position="717"/>
    </location>
</feature>
<proteinExistence type="predicted"/>
<organism evidence="2 3">
    <name type="scientific">Owenia fusiformis</name>
    <name type="common">Polychaete worm</name>
    <dbReference type="NCBI Taxonomy" id="6347"/>
    <lineage>
        <taxon>Eukaryota</taxon>
        <taxon>Metazoa</taxon>
        <taxon>Spiralia</taxon>
        <taxon>Lophotrochozoa</taxon>
        <taxon>Annelida</taxon>
        <taxon>Polychaeta</taxon>
        <taxon>Sedentaria</taxon>
        <taxon>Canalipalpata</taxon>
        <taxon>Sabellida</taxon>
        <taxon>Oweniida</taxon>
        <taxon>Oweniidae</taxon>
        <taxon>Owenia</taxon>
    </lineage>
</organism>
<evidence type="ECO:0000313" key="3">
    <source>
        <dbReference type="Proteomes" id="UP000749559"/>
    </source>
</evidence>
<gene>
    <name evidence="2" type="ORF">OFUS_LOCUS19496</name>
</gene>
<dbReference type="Proteomes" id="UP000749559">
    <property type="component" value="Unassembled WGS sequence"/>
</dbReference>
<evidence type="ECO:0000313" key="2">
    <source>
        <dbReference type="EMBL" id="CAH1794873.1"/>
    </source>
</evidence>
<keyword evidence="3" id="KW-1185">Reference proteome</keyword>
<comment type="caution">
    <text evidence="2">The sequence shown here is derived from an EMBL/GenBank/DDBJ whole genome shotgun (WGS) entry which is preliminary data.</text>
</comment>
<accession>A0A8J1XXG6</accession>